<dbReference type="PROSITE" id="PS01307">
    <property type="entry name" value="MOTA"/>
    <property type="match status" value="1"/>
</dbReference>
<keyword evidence="16" id="KW-0966">Cell projection</keyword>
<feature type="transmembrane region" description="Helical" evidence="13">
    <location>
        <begin position="182"/>
        <end position="204"/>
    </location>
</feature>
<feature type="compositionally biased region" description="Basic and acidic residues" evidence="12">
    <location>
        <begin position="252"/>
        <end position="266"/>
    </location>
</feature>
<protein>
    <submittedName>
        <fullName evidence="16">Flagellar motor protein</fullName>
    </submittedName>
</protein>
<evidence type="ECO:0000313" key="16">
    <source>
        <dbReference type="EMBL" id="QFG02534.1"/>
    </source>
</evidence>
<reference evidence="16 17" key="2">
    <citation type="submission" date="2019-10" db="EMBL/GenBank/DDBJ databases">
        <title>Thermopilla bonchosmolovskayae gen. nov., sp. nov., a moderately thermophilic Chloroflexi bacterium from a Chukotka hot spring (Arctic, Russia), representing a novel classis Thermopillaia, which include previously uncultivated lineage OLB14.</title>
        <authorList>
            <person name="Kochetkova T.V."/>
            <person name="Zayulina K.S."/>
            <person name="Zhigarkov V.S."/>
            <person name="Minaev N.V."/>
            <person name="Novikov A."/>
            <person name="Toshchakov S.V."/>
            <person name="Elcheninov A.G."/>
            <person name="Kublanov I.V."/>
        </authorList>
    </citation>
    <scope>NUCLEOTIDE SEQUENCE [LARGE SCALE GENOMIC DNA]</scope>
    <source>
        <strain evidence="16 17">3753O</strain>
    </source>
</reference>
<dbReference type="InterPro" id="IPR002898">
    <property type="entry name" value="MotA_ExbB_proton_chnl"/>
</dbReference>
<dbReference type="EMBL" id="CP042829">
    <property type="protein sequence ID" value="QFG02534.1"/>
    <property type="molecule type" value="Genomic_DNA"/>
</dbReference>
<evidence type="ECO:0000256" key="1">
    <source>
        <dbReference type="ARBA" id="ARBA00004651"/>
    </source>
</evidence>
<keyword evidence="6 13" id="KW-0812">Transmembrane</keyword>
<dbReference type="Pfam" id="PF01618">
    <property type="entry name" value="MotA_ExbB"/>
    <property type="match status" value="1"/>
</dbReference>
<dbReference type="RefSeq" id="WP_158066462.1">
    <property type="nucleotide sequence ID" value="NZ_CP042829.1"/>
</dbReference>
<keyword evidence="4" id="KW-1003">Cell membrane</keyword>
<keyword evidence="3" id="KW-0813">Transport</keyword>
<evidence type="ECO:0000256" key="12">
    <source>
        <dbReference type="SAM" id="MobiDB-lite"/>
    </source>
</evidence>
<dbReference type="NCBIfam" id="NF006583">
    <property type="entry name" value="PRK09109.1"/>
    <property type="match status" value="1"/>
</dbReference>
<dbReference type="InterPro" id="IPR000540">
    <property type="entry name" value="Flag_MotA_CS"/>
</dbReference>
<dbReference type="Proteomes" id="UP000326331">
    <property type="component" value="Chromosome"/>
</dbReference>
<keyword evidence="10" id="KW-0406">Ion transport</keyword>
<dbReference type="PANTHER" id="PTHR30433">
    <property type="entry name" value="CHEMOTAXIS PROTEIN MOTA"/>
    <property type="match status" value="1"/>
</dbReference>
<evidence type="ECO:0000256" key="10">
    <source>
        <dbReference type="ARBA" id="ARBA00023065"/>
    </source>
</evidence>
<keyword evidence="16" id="KW-0969">Cilium</keyword>
<evidence type="ECO:0000256" key="7">
    <source>
        <dbReference type="ARBA" id="ARBA00022779"/>
    </source>
</evidence>
<sequence length="266" mass="28564">MDLATVIGLGIAVIGIIGGNILEGGDPMKLINIPGFFIVVLGSFGAVMISQPLSVMIGLPKFILKAFFGGAAHNSAETVELFVQMADKARREGLLALEADIEKIHDPFTRKGVQLMIDGTDPELLREIMEIERESMKHRHEGNFAALEFMGGIAPTIGVLGAVMGLMGVMSHLDEPDRIGPGIATAFVATFYGVFTANVLWLPLANKLKNNSKHELHALDVVIEGLMSIQAGDNPRIVREKLEGFLQPSQRGKKDDAGAAARREAA</sequence>
<evidence type="ECO:0000256" key="6">
    <source>
        <dbReference type="ARBA" id="ARBA00022692"/>
    </source>
</evidence>
<dbReference type="Pfam" id="PF20560">
    <property type="entry name" value="MotA_N"/>
    <property type="match status" value="1"/>
</dbReference>
<feature type="transmembrane region" description="Helical" evidence="13">
    <location>
        <begin position="144"/>
        <end position="170"/>
    </location>
</feature>
<evidence type="ECO:0000259" key="15">
    <source>
        <dbReference type="Pfam" id="PF20560"/>
    </source>
</evidence>
<keyword evidence="5" id="KW-0145">Chemotaxis</keyword>
<evidence type="ECO:0000256" key="5">
    <source>
        <dbReference type="ARBA" id="ARBA00022500"/>
    </source>
</evidence>
<keyword evidence="9 13" id="KW-1133">Transmembrane helix</keyword>
<dbReference type="InterPro" id="IPR046786">
    <property type="entry name" value="MotA_N"/>
</dbReference>
<feature type="region of interest" description="Disordered" evidence="12">
    <location>
        <begin position="243"/>
        <end position="266"/>
    </location>
</feature>
<organism evidence="16 17">
    <name type="scientific">Tepidiforma bonchosmolovskayae</name>
    <dbReference type="NCBI Taxonomy" id="2601677"/>
    <lineage>
        <taxon>Bacteria</taxon>
        <taxon>Bacillati</taxon>
        <taxon>Chloroflexota</taxon>
        <taxon>Tepidiformia</taxon>
        <taxon>Tepidiformales</taxon>
        <taxon>Tepidiformaceae</taxon>
        <taxon>Tepidiforma</taxon>
    </lineage>
</organism>
<evidence type="ECO:0000259" key="14">
    <source>
        <dbReference type="Pfam" id="PF01618"/>
    </source>
</evidence>
<comment type="subcellular location">
    <subcellularLocation>
        <location evidence="1">Cell membrane</location>
        <topology evidence="1">Multi-pass membrane protein</topology>
    </subcellularLocation>
</comment>
<evidence type="ECO:0000256" key="13">
    <source>
        <dbReference type="SAM" id="Phobius"/>
    </source>
</evidence>
<evidence type="ECO:0000256" key="4">
    <source>
        <dbReference type="ARBA" id="ARBA00022475"/>
    </source>
</evidence>
<keyword evidence="11 13" id="KW-0472">Membrane</keyword>
<gene>
    <name evidence="16" type="ORF">Tbon_04245</name>
</gene>
<dbReference type="InterPro" id="IPR047055">
    <property type="entry name" value="MotA-like"/>
</dbReference>
<keyword evidence="17" id="KW-1185">Reference proteome</keyword>
<evidence type="ECO:0000256" key="8">
    <source>
        <dbReference type="ARBA" id="ARBA00022781"/>
    </source>
</evidence>
<evidence type="ECO:0000256" key="9">
    <source>
        <dbReference type="ARBA" id="ARBA00022989"/>
    </source>
</evidence>
<feature type="transmembrane region" description="Helical" evidence="13">
    <location>
        <begin position="35"/>
        <end position="59"/>
    </location>
</feature>
<evidence type="ECO:0000256" key="2">
    <source>
        <dbReference type="ARBA" id="ARBA00008038"/>
    </source>
</evidence>
<feature type="domain" description="MotA/TolQ/ExbB proton channel" evidence="14">
    <location>
        <begin position="102"/>
        <end position="219"/>
    </location>
</feature>
<feature type="domain" description="Motility protein A N-terminal" evidence="15">
    <location>
        <begin position="6"/>
        <end position="93"/>
    </location>
</feature>
<keyword evidence="16" id="KW-0282">Flagellum</keyword>
<evidence type="ECO:0000256" key="3">
    <source>
        <dbReference type="ARBA" id="ARBA00022448"/>
    </source>
</evidence>
<name>A0ABX6BZU5_9CHLR</name>
<keyword evidence="8" id="KW-0375">Hydrogen ion transport</keyword>
<proteinExistence type="inferred from homology"/>
<reference evidence="16 17" key="1">
    <citation type="submission" date="2019-08" db="EMBL/GenBank/DDBJ databases">
        <authorList>
            <person name="Toschakov S.V."/>
        </authorList>
    </citation>
    <scope>NUCLEOTIDE SEQUENCE [LARGE SCALE GENOMIC DNA]</scope>
    <source>
        <strain evidence="16 17">3753O</strain>
    </source>
</reference>
<keyword evidence="7" id="KW-0283">Flagellar rotation</keyword>
<evidence type="ECO:0000256" key="11">
    <source>
        <dbReference type="ARBA" id="ARBA00023136"/>
    </source>
</evidence>
<accession>A0ABX6BZU5</accession>
<comment type="similarity">
    <text evidence="2">Belongs to the MotA family.</text>
</comment>
<evidence type="ECO:0000313" key="17">
    <source>
        <dbReference type="Proteomes" id="UP000326331"/>
    </source>
</evidence>